<evidence type="ECO:0000313" key="2">
    <source>
        <dbReference type="EMBL" id="KAF4379872.1"/>
    </source>
</evidence>
<dbReference type="AlphaFoldDB" id="A0A7J6GAL8"/>
<name>A0A7J6GAL8_CANSA</name>
<feature type="domain" description="DUF676" evidence="1">
    <location>
        <begin position="342"/>
        <end position="517"/>
    </location>
</feature>
<dbReference type="PANTHER" id="PTHR12482">
    <property type="entry name" value="LIPASE ROG1-RELATED-RELATED"/>
    <property type="match status" value="1"/>
</dbReference>
<dbReference type="Gene3D" id="3.40.50.1820">
    <property type="entry name" value="alpha/beta hydrolase"/>
    <property type="match status" value="1"/>
</dbReference>
<evidence type="ECO:0000259" key="1">
    <source>
        <dbReference type="Pfam" id="PF05057"/>
    </source>
</evidence>
<dbReference type="InterPro" id="IPR044294">
    <property type="entry name" value="Lipase-like"/>
</dbReference>
<sequence>MRPTKRERTSEKRCCRQRRTIDEETQEETTRKDIVGNCHVRTCRCVERVAADDGGAWSPCAALAQDLVDTAYAKHFMLIKSLVAARDILLDELQRFGKAVDQVIDLTEFISSDSVSQEKFGVIGGHYPGQGKPLTASEKSNGNLDLQCGESLHSSPKSVVLNTLHLLADQVLYLWNTFLQFHRSHKTRILECLRDAWAKDRRAEWSIWMIYSKVEMPHQFINSCTDDSSSLGVQKIVSNIWKLSNDPAQTAAMLAARHRRSIAQMKINNRSIQDMYIFGDPSRIPVLTVERVMSAPRRTTSEKSYLKHFDAINSPALLGAPASETVNKLTGTSKPNNGRVLKVVVFVHGFQASIVELQKLKGHHLDLRLVRNQWLLFDPNIECLMSEVNEERTSGDLREMGLRLAQEVISFLQKKMDKVSRHVVLSDVKLSFVGHSIGNIILRTAVAESIMEPYLRYLYTYVSISGPHLGYLYSSNSLFNSGLWILKKFKGTRCIHQLTFTDDPDIQNTFFYKLCKSWLGSQI</sequence>
<dbReference type="InterPro" id="IPR029058">
    <property type="entry name" value="AB_hydrolase_fold"/>
</dbReference>
<dbReference type="SUPFAM" id="SSF53474">
    <property type="entry name" value="alpha/beta-Hydrolases"/>
    <property type="match status" value="1"/>
</dbReference>
<proteinExistence type="predicted"/>
<dbReference type="EMBL" id="JAATIQ010000125">
    <property type="protein sequence ID" value="KAF4379872.1"/>
    <property type="molecule type" value="Genomic_DNA"/>
</dbReference>
<comment type="caution">
    <text evidence="2">The sequence shown here is derived from an EMBL/GenBank/DDBJ whole genome shotgun (WGS) entry which is preliminary data.</text>
</comment>
<dbReference type="Proteomes" id="UP000583929">
    <property type="component" value="Unassembled WGS sequence"/>
</dbReference>
<dbReference type="Pfam" id="PF05057">
    <property type="entry name" value="DUF676"/>
    <property type="match status" value="1"/>
</dbReference>
<gene>
    <name evidence="2" type="ORF">G4B88_021005</name>
</gene>
<accession>A0A7J6GAL8</accession>
<dbReference type="InterPro" id="IPR007751">
    <property type="entry name" value="DUF676_lipase-like"/>
</dbReference>
<organism evidence="2 3">
    <name type="scientific">Cannabis sativa</name>
    <name type="common">Hemp</name>
    <name type="synonym">Marijuana</name>
    <dbReference type="NCBI Taxonomy" id="3483"/>
    <lineage>
        <taxon>Eukaryota</taxon>
        <taxon>Viridiplantae</taxon>
        <taxon>Streptophyta</taxon>
        <taxon>Embryophyta</taxon>
        <taxon>Tracheophyta</taxon>
        <taxon>Spermatophyta</taxon>
        <taxon>Magnoliopsida</taxon>
        <taxon>eudicotyledons</taxon>
        <taxon>Gunneridae</taxon>
        <taxon>Pentapetalae</taxon>
        <taxon>rosids</taxon>
        <taxon>fabids</taxon>
        <taxon>Rosales</taxon>
        <taxon>Cannabaceae</taxon>
        <taxon>Cannabis</taxon>
    </lineage>
</organism>
<reference evidence="2 3" key="1">
    <citation type="journal article" date="2020" name="bioRxiv">
        <title>Sequence and annotation of 42 cannabis genomes reveals extensive copy number variation in cannabinoid synthesis and pathogen resistance genes.</title>
        <authorList>
            <person name="Mckernan K.J."/>
            <person name="Helbert Y."/>
            <person name="Kane L.T."/>
            <person name="Ebling H."/>
            <person name="Zhang L."/>
            <person name="Liu B."/>
            <person name="Eaton Z."/>
            <person name="Mclaughlin S."/>
            <person name="Kingan S."/>
            <person name="Baybayan P."/>
            <person name="Concepcion G."/>
            <person name="Jordan M."/>
            <person name="Riva A."/>
            <person name="Barbazuk W."/>
            <person name="Harkins T."/>
        </authorList>
    </citation>
    <scope>NUCLEOTIDE SEQUENCE [LARGE SCALE GENOMIC DNA]</scope>
    <source>
        <strain evidence="3">cv. Jamaican Lion 4</strain>
        <tissue evidence="2">Leaf</tissue>
    </source>
</reference>
<dbReference type="PANTHER" id="PTHR12482:SF5">
    <property type="entry name" value="DUF676 DOMAIN-CONTAINING PROTEIN"/>
    <property type="match status" value="1"/>
</dbReference>
<keyword evidence="3" id="KW-1185">Reference proteome</keyword>
<protein>
    <recommendedName>
        <fullName evidence="1">DUF676 domain-containing protein</fullName>
    </recommendedName>
</protein>
<evidence type="ECO:0000313" key="3">
    <source>
        <dbReference type="Proteomes" id="UP000583929"/>
    </source>
</evidence>